<keyword evidence="1" id="KW-0472">Membrane</keyword>
<name>A0A1W1W8D9_SULTA</name>
<feature type="transmembrane region" description="Helical" evidence="1">
    <location>
        <begin position="60"/>
        <end position="79"/>
    </location>
</feature>
<evidence type="ECO:0000313" key="3">
    <source>
        <dbReference type="Proteomes" id="UP000192660"/>
    </source>
</evidence>
<dbReference type="AlphaFoldDB" id="A0A1W1W8D9"/>
<accession>A0A1W1W8D9</accession>
<keyword evidence="1" id="KW-1133">Transmembrane helix</keyword>
<proteinExistence type="predicted"/>
<reference evidence="3" key="1">
    <citation type="submission" date="2017-04" db="EMBL/GenBank/DDBJ databases">
        <authorList>
            <person name="Varghese N."/>
            <person name="Submissions S."/>
        </authorList>
    </citation>
    <scope>NUCLEOTIDE SEQUENCE [LARGE SCALE GENOMIC DNA]</scope>
    <source>
        <strain evidence="3">DSM 9293</strain>
    </source>
</reference>
<dbReference type="Proteomes" id="UP000192660">
    <property type="component" value="Unassembled WGS sequence"/>
</dbReference>
<feature type="transmembrane region" description="Helical" evidence="1">
    <location>
        <begin position="26"/>
        <end position="48"/>
    </location>
</feature>
<keyword evidence="1" id="KW-0812">Transmembrane</keyword>
<dbReference type="EMBL" id="FWWY01000001">
    <property type="protein sequence ID" value="SMC02546.1"/>
    <property type="molecule type" value="Genomic_DNA"/>
</dbReference>
<evidence type="ECO:0000256" key="1">
    <source>
        <dbReference type="SAM" id="Phobius"/>
    </source>
</evidence>
<protein>
    <submittedName>
        <fullName evidence="2">Uncharacterized protein</fullName>
    </submittedName>
</protein>
<gene>
    <name evidence="2" type="ORF">SAMN00768000_0645</name>
</gene>
<keyword evidence="3" id="KW-1185">Reference proteome</keyword>
<dbReference type="STRING" id="28034.BFX07_04790"/>
<organism evidence="2 3">
    <name type="scientific">Sulfobacillus thermosulfidooxidans (strain DSM 9293 / VKM B-1269 / AT-1)</name>
    <dbReference type="NCBI Taxonomy" id="929705"/>
    <lineage>
        <taxon>Bacteria</taxon>
        <taxon>Bacillati</taxon>
        <taxon>Bacillota</taxon>
        <taxon>Clostridia</taxon>
        <taxon>Eubacteriales</taxon>
        <taxon>Clostridiales Family XVII. Incertae Sedis</taxon>
        <taxon>Sulfobacillus</taxon>
    </lineage>
</organism>
<sequence>MSMYAGKIRQFIIVSERKMFMIYDPFVFYGYFSLLIVAVLGGIIFFWIVLGRSRVPQGLIFAHITMALVTYVFLIWIVITSSYGRGIH</sequence>
<evidence type="ECO:0000313" key="2">
    <source>
        <dbReference type="EMBL" id="SMC02546.1"/>
    </source>
</evidence>